<keyword evidence="9" id="KW-1185">Reference proteome</keyword>
<keyword evidence="6" id="KW-0503">Monooxygenase</keyword>
<dbReference type="EMBL" id="CAKOGP040001770">
    <property type="protein sequence ID" value="CAJ1950572.1"/>
    <property type="molecule type" value="Genomic_DNA"/>
</dbReference>
<evidence type="ECO:0000256" key="3">
    <source>
        <dbReference type="ARBA" id="ARBA00022827"/>
    </source>
</evidence>
<dbReference type="GO" id="GO:0070189">
    <property type="term" value="P:kynurenine metabolic process"/>
    <property type="evidence" value="ECO:0007669"/>
    <property type="project" value="TreeGrafter"/>
</dbReference>
<dbReference type="PANTHER" id="PTHR46028:SF2">
    <property type="entry name" value="KYNURENINE 3-MONOOXYGENASE"/>
    <property type="match status" value="1"/>
</dbReference>
<evidence type="ECO:0000256" key="5">
    <source>
        <dbReference type="ARBA" id="ARBA00023002"/>
    </source>
</evidence>
<evidence type="ECO:0000259" key="7">
    <source>
        <dbReference type="Pfam" id="PF01494"/>
    </source>
</evidence>
<evidence type="ECO:0000256" key="2">
    <source>
        <dbReference type="ARBA" id="ARBA00022630"/>
    </source>
</evidence>
<evidence type="ECO:0000256" key="4">
    <source>
        <dbReference type="ARBA" id="ARBA00022857"/>
    </source>
</evidence>
<keyword evidence="2" id="KW-0285">Flavoprotein</keyword>
<dbReference type="GO" id="GO:0071949">
    <property type="term" value="F:FAD binding"/>
    <property type="evidence" value="ECO:0007669"/>
    <property type="project" value="InterPro"/>
</dbReference>
<dbReference type="PANTHER" id="PTHR46028">
    <property type="entry name" value="KYNURENINE 3-MONOOXYGENASE"/>
    <property type="match status" value="1"/>
</dbReference>
<gene>
    <name evidence="8" type="ORF">CYCCA115_LOCUS12648</name>
</gene>
<feature type="domain" description="FAD-binding" evidence="7">
    <location>
        <begin position="107"/>
        <end position="349"/>
    </location>
</feature>
<sequence>MEASVCGAGPAGLLSAICLSQKWNGNCKIDVYDKRPAPTYSNKSWEDLSSSFYNLGLGERGITALMEFGAWEVVRDACILVPGRVDYQPGSSEPSKKMLTDKKYGTYVLPRDKLVSVLHQHVQEEYSDSIHLHYEHDVRPIMDTTSTDDDDSNVRIQVSNLDTDKIKIKDSDLVVACDGAARTFVRYFEAQDKKNKDKQDPISIVRFEDNNQRVFKSIHFQLPSDWERNLNYAVRSENSRVIFDALPVNLEGDYVGILLFRANDEMAEEQVDPQVFRQFLQQEIPQFSDFITAIESKKAARSKSSILPMFRYVTPRLHHGKNCVILGDSAKTVKPYFGLGCNSALEDVRIFGDCVDDASSIADAVSEFSSRRAKDIEVLVQVSASLDKPGLAGLFGFIFPLILDKIFYKLAPQVFAQNIIAMLQRDDITFQEVAARKRSDRIGQICCLSLLFATISSLVGSLSVAATTIVGSTSATIQ</sequence>
<dbReference type="AlphaFoldDB" id="A0AAD2JHU2"/>
<accession>A0AAD2JHU2</accession>
<keyword evidence="4" id="KW-0521">NADP</keyword>
<dbReference type="Pfam" id="PF01494">
    <property type="entry name" value="FAD_binding_3"/>
    <property type="match status" value="1"/>
</dbReference>
<dbReference type="InterPro" id="IPR002938">
    <property type="entry name" value="FAD-bd"/>
</dbReference>
<protein>
    <recommendedName>
        <fullName evidence="7">FAD-binding domain-containing protein</fullName>
    </recommendedName>
</protein>
<dbReference type="PRINTS" id="PR00420">
    <property type="entry name" value="RNGMNOXGNASE"/>
</dbReference>
<name>A0AAD2JHU2_9STRA</name>
<comment type="cofactor">
    <cofactor evidence="1">
        <name>FAD</name>
        <dbReference type="ChEBI" id="CHEBI:57692"/>
    </cofactor>
</comment>
<dbReference type="Proteomes" id="UP001295423">
    <property type="component" value="Unassembled WGS sequence"/>
</dbReference>
<evidence type="ECO:0000256" key="1">
    <source>
        <dbReference type="ARBA" id="ARBA00001974"/>
    </source>
</evidence>
<reference evidence="8" key="1">
    <citation type="submission" date="2023-08" db="EMBL/GenBank/DDBJ databases">
        <authorList>
            <person name="Audoor S."/>
            <person name="Bilcke G."/>
        </authorList>
    </citation>
    <scope>NUCLEOTIDE SEQUENCE</scope>
</reference>
<organism evidence="8 9">
    <name type="scientific">Cylindrotheca closterium</name>
    <dbReference type="NCBI Taxonomy" id="2856"/>
    <lineage>
        <taxon>Eukaryota</taxon>
        <taxon>Sar</taxon>
        <taxon>Stramenopiles</taxon>
        <taxon>Ochrophyta</taxon>
        <taxon>Bacillariophyta</taxon>
        <taxon>Bacillariophyceae</taxon>
        <taxon>Bacillariophycidae</taxon>
        <taxon>Bacillariales</taxon>
        <taxon>Bacillariaceae</taxon>
        <taxon>Cylindrotheca</taxon>
    </lineage>
</organism>
<dbReference type="SUPFAM" id="SSF51905">
    <property type="entry name" value="FAD/NAD(P)-binding domain"/>
    <property type="match status" value="1"/>
</dbReference>
<evidence type="ECO:0000256" key="6">
    <source>
        <dbReference type="ARBA" id="ARBA00023033"/>
    </source>
</evidence>
<keyword evidence="5" id="KW-0560">Oxidoreductase</keyword>
<comment type="caution">
    <text evidence="8">The sequence shown here is derived from an EMBL/GenBank/DDBJ whole genome shotgun (WGS) entry which is preliminary data.</text>
</comment>
<evidence type="ECO:0000313" key="8">
    <source>
        <dbReference type="EMBL" id="CAJ1950572.1"/>
    </source>
</evidence>
<evidence type="ECO:0000313" key="9">
    <source>
        <dbReference type="Proteomes" id="UP001295423"/>
    </source>
</evidence>
<dbReference type="GO" id="GO:0004502">
    <property type="term" value="F:kynurenine 3-monooxygenase activity"/>
    <property type="evidence" value="ECO:0007669"/>
    <property type="project" value="TreeGrafter"/>
</dbReference>
<dbReference type="InterPro" id="IPR036188">
    <property type="entry name" value="FAD/NAD-bd_sf"/>
</dbReference>
<dbReference type="Gene3D" id="3.50.50.60">
    <property type="entry name" value="FAD/NAD(P)-binding domain"/>
    <property type="match status" value="1"/>
</dbReference>
<keyword evidence="3" id="KW-0274">FAD</keyword>
<proteinExistence type="predicted"/>